<sequence length="1402" mass="161526">MNFEEHLELRNNLHQESLRAFRYDMEWLSDYLSSISKWRIKVLLKNKQRNKRKTHSINYSDGISDEAVNNNVGVIGTESQSNLNSEYSKFVNKRKTNKVDNNKQTLRDDYSIKISNSFSDDISNNLNGNNNRINSGSANNELFISDENAIKEIELSVLDAINSENGSNNNFKDKKSSDTHEEGLDNMRIYKILACSDNARNDKNHKTNYNTFGYTLWDYLPLIALLNGCTGIFILFRLSSLMYRYSILSCTISHLFTFVLIGIPISQLEFAIRKRGKRYGLLEGIQSLNPTFIGLIILSLITTIFIFLYSFHIIGTLSTVIYNVPKTNWRVTLGDAYICNKINQSLEINSDLVNSYDTNTIYSKLYNLYSLCSYSPMCNIVSPFYQNSTKVEFNYGDNKYTNLDEISINDEYFTSVFTLFIDSVSLIEKDLNNTNPQKPTWCVPSPSKKLRNLLIMEQNNYGDMLYFSLDSSIKNPEKVVNTNIFPIKNPASKVSNNIIAQIVGISISFIFVLLSINGGGKFFRVISFLSLLSLITLLLTATIQTVANEVQLNIFISMLVTQDGIGHLLSPSIWYSSINNTLLFFGISFFISMFPLVDLNKRQKRNYNSEYECEYSYDYEYDHEYQHNYEQDNNSDRNNNFNPFEDKRDNLDIEGSDNINYYSLRSSIKSASFFLLYIVLSSIVVIVSNSALISLSESPSTHLLFPFNTRIYNSTRNQFDPSSYSGNYFDMVGYSKIDEIDSKNVNNKGMSSSTYFRLILETGLHIENKIFSENFLKSSSSQNVSKDEIDFLKSQLVLWYKMNLPEMKARSLILGEYMIVYLIITAIEMSNRIPRGVIVFFIILIFSYAISTACISACIISNHVNVIFNEWIYPLYLKKNRNSCRNMVYNNKYGVLSATNPRDSDHRRNNNNSRKNRLFKLVKYISTYVTNYFGIYSNNKMRRKMEIITFMIKLLVILILILIVFLINIASSFITRFPIDKEDLNSDQMKNILKNNDLIYLSPSNHSELFKLYSNEIYVSKNNILFGSLFDIRVISSAVNLMLSITAGIEIFMLTWHTNKDIPKRIVGSKSLNIHYIGHILSIVPLSIGFLLGTKISFGICLLVSLFIFLIFFLISRSYAKQKFKYDDQLVIKRQKYNPTWWLCISNIDTLRRKFNSKELIDAGLLSYYSDDCTINSEPSFSTPSKNTNSKYNENINNDENINIIKNISNFNLYCSVRSHQPQFVELWIILAKYFSTILIKSTIPLTIINIVFLLFYKSDCLEGLFSGCLNKSDYLHKANGVQIIDFTENYSIFQPLQLFIIVLFSFSGILFFILITNYIHKKKKIILNDNNNVNMNNCRYNIINPTSDPLEANIDNILNDIYESLNVPICMELFSDSKVKKLGKMPQKLIISLASLEKVID</sequence>
<feature type="transmembrane region" description="Helical" evidence="2">
    <location>
        <begin position="573"/>
        <end position="597"/>
    </location>
</feature>
<evidence type="ECO:0000313" key="3">
    <source>
        <dbReference type="EMBL" id="KAK6591227.1"/>
    </source>
</evidence>
<name>A0AAV9Y2X9_9CRYT</name>
<feature type="transmembrane region" description="Helical" evidence="2">
    <location>
        <begin position="1034"/>
        <end position="1054"/>
    </location>
</feature>
<proteinExistence type="predicted"/>
<keyword evidence="2" id="KW-0472">Membrane</keyword>
<feature type="region of interest" description="Disordered" evidence="1">
    <location>
        <begin position="629"/>
        <end position="649"/>
    </location>
</feature>
<comment type="caution">
    <text evidence="3">The sequence shown here is derived from an EMBL/GenBank/DDBJ whole genome shotgun (WGS) entry which is preliminary data.</text>
</comment>
<keyword evidence="4" id="KW-1185">Reference proteome</keyword>
<gene>
    <name evidence="3" type="ORF">RS030_101658</name>
</gene>
<keyword evidence="2" id="KW-0812">Transmembrane</keyword>
<feature type="transmembrane region" description="Helical" evidence="2">
    <location>
        <begin position="1096"/>
        <end position="1115"/>
    </location>
</feature>
<reference evidence="3 4" key="1">
    <citation type="submission" date="2023-10" db="EMBL/GenBank/DDBJ databases">
        <title>Comparative genomics analysis reveals potential genetic determinants of host preference in Cryptosporidium xiaoi.</title>
        <authorList>
            <person name="Xiao L."/>
            <person name="Li J."/>
        </authorList>
    </citation>
    <scope>NUCLEOTIDE SEQUENCE [LARGE SCALE GENOMIC DNA]</scope>
    <source>
        <strain evidence="3 4">52996</strain>
    </source>
</reference>
<feature type="transmembrane region" description="Helical" evidence="2">
    <location>
        <begin position="287"/>
        <end position="311"/>
    </location>
</feature>
<feature type="transmembrane region" description="Helical" evidence="2">
    <location>
        <begin position="1238"/>
        <end position="1257"/>
    </location>
</feature>
<evidence type="ECO:0000256" key="2">
    <source>
        <dbReference type="SAM" id="Phobius"/>
    </source>
</evidence>
<feature type="transmembrane region" description="Helical" evidence="2">
    <location>
        <begin position="1297"/>
        <end position="1320"/>
    </location>
</feature>
<dbReference type="Proteomes" id="UP001311799">
    <property type="component" value="Unassembled WGS sequence"/>
</dbReference>
<keyword evidence="2" id="KW-1133">Transmembrane helix</keyword>
<feature type="transmembrane region" description="Helical" evidence="2">
    <location>
        <begin position="839"/>
        <end position="864"/>
    </location>
</feature>
<feature type="transmembrane region" description="Helical" evidence="2">
    <location>
        <begin position="674"/>
        <end position="695"/>
    </location>
</feature>
<feature type="transmembrane region" description="Helical" evidence="2">
    <location>
        <begin position="950"/>
        <end position="974"/>
    </location>
</feature>
<feature type="transmembrane region" description="Helical" evidence="2">
    <location>
        <begin position="528"/>
        <end position="547"/>
    </location>
</feature>
<evidence type="ECO:0000313" key="4">
    <source>
        <dbReference type="Proteomes" id="UP001311799"/>
    </source>
</evidence>
<accession>A0AAV9Y2X9</accession>
<feature type="transmembrane region" description="Helical" evidence="2">
    <location>
        <begin position="216"/>
        <end position="236"/>
    </location>
</feature>
<protein>
    <submittedName>
        <fullName evidence="3">Uncharacterized protein</fullName>
    </submittedName>
</protein>
<feature type="transmembrane region" description="Helical" evidence="2">
    <location>
        <begin position="498"/>
        <end position="516"/>
    </location>
</feature>
<evidence type="ECO:0000256" key="1">
    <source>
        <dbReference type="SAM" id="MobiDB-lite"/>
    </source>
</evidence>
<organism evidence="3 4">
    <name type="scientific">Cryptosporidium xiaoi</name>
    <dbReference type="NCBI Taxonomy" id="659607"/>
    <lineage>
        <taxon>Eukaryota</taxon>
        <taxon>Sar</taxon>
        <taxon>Alveolata</taxon>
        <taxon>Apicomplexa</taxon>
        <taxon>Conoidasida</taxon>
        <taxon>Coccidia</taxon>
        <taxon>Eucoccidiorida</taxon>
        <taxon>Eimeriorina</taxon>
        <taxon>Cryptosporidiidae</taxon>
        <taxon>Cryptosporidium</taxon>
    </lineage>
</organism>
<feature type="transmembrane region" description="Helical" evidence="2">
    <location>
        <begin position="1074"/>
        <end position="1090"/>
    </location>
</feature>
<dbReference type="PANTHER" id="PTHR42264">
    <property type="entry name" value="EPHRIN_REC_LIKE DOMAIN-CONTAINING PROTEIN"/>
    <property type="match status" value="1"/>
</dbReference>
<feature type="transmembrane region" description="Helical" evidence="2">
    <location>
        <begin position="242"/>
        <end position="266"/>
    </location>
</feature>
<dbReference type="PANTHER" id="PTHR42264:SF6">
    <property type="entry name" value="TRANSMEMBRANE PROTEIN"/>
    <property type="match status" value="1"/>
</dbReference>
<dbReference type="EMBL" id="JAWDEY010000001">
    <property type="protein sequence ID" value="KAK6591227.1"/>
    <property type="molecule type" value="Genomic_DNA"/>
</dbReference>